<dbReference type="PANTHER" id="PTHR40252:SF2">
    <property type="entry name" value="BLR0328 PROTEIN"/>
    <property type="match status" value="1"/>
</dbReference>
<dbReference type="Pfam" id="PF08495">
    <property type="entry name" value="FIST"/>
    <property type="match status" value="1"/>
</dbReference>
<dbReference type="Proteomes" id="UP000885931">
    <property type="component" value="Unassembled WGS sequence"/>
</dbReference>
<dbReference type="Pfam" id="PF10442">
    <property type="entry name" value="FIST_C"/>
    <property type="match status" value="1"/>
</dbReference>
<sequence>MRENWWKSSLKRGVSVEEVKIQALEEVLRAASSAMGTGVSSSPASWIAGLQAARSASDKIRGRVPKLVLLFATEDYDPKALIQGVNFVTGNTPLLGSFTHGYVFNEETVLKNGVVLAIFAPEDVEFSLGVSENPDKNLTETVENALAPVVTRHETLRNRGFPKLSLFVLTDTYVDPDALLDEIHLRVGSDVPISGGIMSDAGFERGSLFWRREVLKDVLIILGIHGKHTTGIGISHGFHPVIPFRVTKSRGNLIKELDDRPALDVLREVFAKKGIGEKEIDLERLFPRFQFGIPDPRKPGTSWIRMPVLALPDGSLKIAGTAEEGTTVWLMEARGEQMHQAVRKAIDLALGNEPWEKITGGLILSGFSRSLAMGENYFKEVEALGKRTGVPFVAANSYIEFICTREGYRGTSTSSILLTLIP</sequence>
<evidence type="ECO:0000313" key="3">
    <source>
        <dbReference type="EMBL" id="HDM90856.1"/>
    </source>
</evidence>
<name>A0A7C0XA77_UNCW3</name>
<dbReference type="InterPro" id="IPR013702">
    <property type="entry name" value="FIST_domain_N"/>
</dbReference>
<dbReference type="SMART" id="SM01204">
    <property type="entry name" value="FIST_C"/>
    <property type="match status" value="1"/>
</dbReference>
<dbReference type="InterPro" id="IPR019494">
    <property type="entry name" value="FIST_C"/>
</dbReference>
<gene>
    <name evidence="3" type="ORF">ENG67_06600</name>
</gene>
<dbReference type="EMBL" id="DRBW01000242">
    <property type="protein sequence ID" value="HDM90856.1"/>
    <property type="molecule type" value="Genomic_DNA"/>
</dbReference>
<evidence type="ECO:0008006" key="4">
    <source>
        <dbReference type="Google" id="ProtNLM"/>
    </source>
</evidence>
<dbReference type="SMART" id="SM00897">
    <property type="entry name" value="FIST"/>
    <property type="match status" value="1"/>
</dbReference>
<feature type="domain" description="FIST" evidence="1">
    <location>
        <begin position="64"/>
        <end position="261"/>
    </location>
</feature>
<dbReference type="AlphaFoldDB" id="A0A7C0XA77"/>
<accession>A0A7C0XA77</accession>
<feature type="domain" description="FIST C-domain" evidence="2">
    <location>
        <begin position="262"/>
        <end position="404"/>
    </location>
</feature>
<proteinExistence type="predicted"/>
<reference evidence="3" key="1">
    <citation type="journal article" date="2020" name="mSystems">
        <title>Genome- and Community-Level Interaction Insights into Carbon Utilization and Element Cycling Functions of Hydrothermarchaeota in Hydrothermal Sediment.</title>
        <authorList>
            <person name="Zhou Z."/>
            <person name="Liu Y."/>
            <person name="Xu W."/>
            <person name="Pan J."/>
            <person name="Luo Z.H."/>
            <person name="Li M."/>
        </authorList>
    </citation>
    <scope>NUCLEOTIDE SEQUENCE [LARGE SCALE GENOMIC DNA]</scope>
    <source>
        <strain evidence="3">HyVt-237</strain>
    </source>
</reference>
<comment type="caution">
    <text evidence="3">The sequence shown here is derived from an EMBL/GenBank/DDBJ whole genome shotgun (WGS) entry which is preliminary data.</text>
</comment>
<evidence type="ECO:0000259" key="1">
    <source>
        <dbReference type="SMART" id="SM00897"/>
    </source>
</evidence>
<protein>
    <recommendedName>
        <fullName evidence="4">FIST domain-containing protein</fullName>
    </recommendedName>
</protein>
<dbReference type="PANTHER" id="PTHR40252">
    <property type="entry name" value="BLR0328 PROTEIN"/>
    <property type="match status" value="1"/>
</dbReference>
<organism evidence="3">
    <name type="scientific">candidate division WOR-3 bacterium</name>
    <dbReference type="NCBI Taxonomy" id="2052148"/>
    <lineage>
        <taxon>Bacteria</taxon>
        <taxon>Bacteria division WOR-3</taxon>
    </lineage>
</organism>
<evidence type="ECO:0000259" key="2">
    <source>
        <dbReference type="SMART" id="SM01204"/>
    </source>
</evidence>